<feature type="compositionally biased region" description="Basic residues" evidence="1">
    <location>
        <begin position="132"/>
        <end position="142"/>
    </location>
</feature>
<comment type="caution">
    <text evidence="3">The sequence shown here is derived from an EMBL/GenBank/DDBJ whole genome shotgun (WGS) entry which is preliminary data.</text>
</comment>
<dbReference type="Pfam" id="PF01585">
    <property type="entry name" value="G-patch"/>
    <property type="match status" value="1"/>
</dbReference>
<dbReference type="PROSITE" id="PS50174">
    <property type="entry name" value="G_PATCH"/>
    <property type="match status" value="1"/>
</dbReference>
<organism evidence="3 4">
    <name type="scientific">Polytolypa hystricis (strain UAMH7299)</name>
    <dbReference type="NCBI Taxonomy" id="1447883"/>
    <lineage>
        <taxon>Eukaryota</taxon>
        <taxon>Fungi</taxon>
        <taxon>Dikarya</taxon>
        <taxon>Ascomycota</taxon>
        <taxon>Pezizomycotina</taxon>
        <taxon>Eurotiomycetes</taxon>
        <taxon>Eurotiomycetidae</taxon>
        <taxon>Onygenales</taxon>
        <taxon>Onygenales incertae sedis</taxon>
        <taxon>Polytolypa</taxon>
    </lineage>
</organism>
<protein>
    <recommendedName>
        <fullName evidence="2">G-patch domain-containing protein</fullName>
    </recommendedName>
</protein>
<dbReference type="Gene3D" id="3.30.70.330">
    <property type="match status" value="1"/>
</dbReference>
<dbReference type="PANTHER" id="PTHR13288">
    <property type="entry name" value="SPLICING FACTOR 45 SPF45"/>
    <property type="match status" value="1"/>
</dbReference>
<dbReference type="GO" id="GO:0045292">
    <property type="term" value="P:mRNA cis splicing, via spliceosome"/>
    <property type="evidence" value="ECO:0007669"/>
    <property type="project" value="InterPro"/>
</dbReference>
<dbReference type="PANTHER" id="PTHR13288:SF8">
    <property type="entry name" value="SPLICING FACTOR 45"/>
    <property type="match status" value="1"/>
</dbReference>
<dbReference type="InterPro" id="IPR035979">
    <property type="entry name" value="RBD_domain_sf"/>
</dbReference>
<dbReference type="InterPro" id="IPR012677">
    <property type="entry name" value="Nucleotide-bd_a/b_plait_sf"/>
</dbReference>
<gene>
    <name evidence="3" type="ORF">AJ80_02987</name>
</gene>
<dbReference type="AlphaFoldDB" id="A0A2B7YPZ7"/>
<feature type="domain" description="G-patch" evidence="2">
    <location>
        <begin position="354"/>
        <end position="405"/>
    </location>
</feature>
<dbReference type="STRING" id="1447883.A0A2B7YPZ7"/>
<dbReference type="GO" id="GO:0003676">
    <property type="term" value="F:nucleic acid binding"/>
    <property type="evidence" value="ECO:0007669"/>
    <property type="project" value="InterPro"/>
</dbReference>
<evidence type="ECO:0000256" key="1">
    <source>
        <dbReference type="SAM" id="MobiDB-lite"/>
    </source>
</evidence>
<dbReference type="Proteomes" id="UP000224634">
    <property type="component" value="Unassembled WGS sequence"/>
</dbReference>
<keyword evidence="4" id="KW-1185">Reference proteome</keyword>
<evidence type="ECO:0000313" key="3">
    <source>
        <dbReference type="EMBL" id="PGH22938.1"/>
    </source>
</evidence>
<dbReference type="SMART" id="SM00443">
    <property type="entry name" value="G_patch"/>
    <property type="match status" value="1"/>
</dbReference>
<evidence type="ECO:0000259" key="2">
    <source>
        <dbReference type="PROSITE" id="PS50174"/>
    </source>
</evidence>
<feature type="region of interest" description="Disordered" evidence="1">
    <location>
        <begin position="187"/>
        <end position="352"/>
    </location>
</feature>
<name>A0A2B7YPZ7_POLH7</name>
<reference evidence="3 4" key="1">
    <citation type="submission" date="2017-10" db="EMBL/GenBank/DDBJ databases">
        <title>Comparative genomics in systemic dimorphic fungi from Ajellomycetaceae.</title>
        <authorList>
            <person name="Munoz J.F."/>
            <person name="Mcewen J.G."/>
            <person name="Clay O.K."/>
            <person name="Cuomo C.A."/>
        </authorList>
    </citation>
    <scope>NUCLEOTIDE SEQUENCE [LARGE SCALE GENOMIC DNA]</scope>
    <source>
        <strain evidence="3 4">UAMH7299</strain>
    </source>
</reference>
<sequence length="526" mass="57537">MASPPAPKGGMSLYANLLDPTENPSPAGTISRAPVIFQSATESESQQDDAASKKQQISAASLRFQPVQRPQLPSQKPKAKPGVPKAPIIATTTANVSSTPTPAAPKPTLADWATTAEDEDINGFYGGEKRQRGGRKKRKKNRDAREVAQNWDDVYDPSRPNNYEEYRHSDEKIREIREWKDRLYAHRMARRSTSDMDSEEEFSRSRMNKQFAPPPLNFAPPPNLNASVRGPSASRPPEPAATVPMDESGDDAYTRRLRLSQNVGQALDIQPPSSPPSFFPPPPPPSDTVPPPPAPPSDPYASATISRAPVRYTLPPPPEDIPATEAELEETFAKEEEFEQDGTEDAPRSLRPGQKGFAERLLAKYGWTKGSGLGASGTGIVKPLQVKVEKQKKKPDSEGGGFATPSARGKIIGGNRKQTDEGKFGAMTEVVILHGMVDGMDLDAELASEDGGLMQEIGEECAQKYGRVERVFIDRNSEGRIPVFVKFISQLSALRAVNALEGRIFNGNTITARFFDTEKFEKGIYQ</sequence>
<feature type="region of interest" description="Disordered" evidence="1">
    <location>
        <begin position="1"/>
        <end position="108"/>
    </location>
</feature>
<dbReference type="InterPro" id="IPR040052">
    <property type="entry name" value="RBM17"/>
</dbReference>
<proteinExistence type="predicted"/>
<dbReference type="GO" id="GO:0071011">
    <property type="term" value="C:precatalytic spliceosome"/>
    <property type="evidence" value="ECO:0007669"/>
    <property type="project" value="TreeGrafter"/>
</dbReference>
<dbReference type="FunFam" id="3.30.70.330:FF:000495">
    <property type="entry name" value="Putative G-patch DNA repair protein (Drt111)"/>
    <property type="match status" value="1"/>
</dbReference>
<dbReference type="SUPFAM" id="SSF54928">
    <property type="entry name" value="RNA-binding domain, RBD"/>
    <property type="match status" value="1"/>
</dbReference>
<feature type="compositionally biased region" description="Low complexity" evidence="1">
    <location>
        <begin position="80"/>
        <end position="90"/>
    </location>
</feature>
<dbReference type="OrthoDB" id="5411533at2759"/>
<feature type="region of interest" description="Disordered" evidence="1">
    <location>
        <begin position="120"/>
        <end position="170"/>
    </location>
</feature>
<accession>A0A2B7YPZ7</accession>
<feature type="compositionally biased region" description="Pro residues" evidence="1">
    <location>
        <begin position="272"/>
        <end position="298"/>
    </location>
</feature>
<dbReference type="EMBL" id="PDNA01000031">
    <property type="protein sequence ID" value="PGH22938.1"/>
    <property type="molecule type" value="Genomic_DNA"/>
</dbReference>
<evidence type="ECO:0000313" key="4">
    <source>
        <dbReference type="Proteomes" id="UP000224634"/>
    </source>
</evidence>
<feature type="compositionally biased region" description="Pro residues" evidence="1">
    <location>
        <begin position="212"/>
        <end position="223"/>
    </location>
</feature>
<feature type="compositionally biased region" description="Acidic residues" evidence="1">
    <location>
        <begin position="326"/>
        <end position="344"/>
    </location>
</feature>
<dbReference type="InterPro" id="IPR000467">
    <property type="entry name" value="G_patch_dom"/>
</dbReference>
<feature type="region of interest" description="Disordered" evidence="1">
    <location>
        <begin position="388"/>
        <end position="419"/>
    </location>
</feature>